<gene>
    <name evidence="1" type="ORF">ACFQS9_08335</name>
</gene>
<organism evidence="1 2">
    <name type="scientific">Rhodococcus daqingensis</name>
    <dbReference type="NCBI Taxonomy" id="2479363"/>
    <lineage>
        <taxon>Bacteria</taxon>
        <taxon>Bacillati</taxon>
        <taxon>Actinomycetota</taxon>
        <taxon>Actinomycetes</taxon>
        <taxon>Mycobacteriales</taxon>
        <taxon>Nocardiaceae</taxon>
        <taxon>Rhodococcus</taxon>
    </lineage>
</organism>
<protein>
    <submittedName>
        <fullName evidence="1">Uncharacterized protein</fullName>
    </submittedName>
</protein>
<name>A0ABW2RVY1_9NOCA</name>
<sequence>MSKGEGFAVAGLVTLGAGIGLAAANGRSGLEVGSLCVAWVAIAGVSDWQAGRHRHA</sequence>
<keyword evidence="2" id="KW-1185">Reference proteome</keyword>
<reference evidence="2" key="1">
    <citation type="journal article" date="2019" name="Int. J. Syst. Evol. Microbiol.">
        <title>The Global Catalogue of Microorganisms (GCM) 10K type strain sequencing project: providing services to taxonomists for standard genome sequencing and annotation.</title>
        <authorList>
            <consortium name="The Broad Institute Genomics Platform"/>
            <consortium name="The Broad Institute Genome Sequencing Center for Infectious Disease"/>
            <person name="Wu L."/>
            <person name="Ma J."/>
        </authorList>
    </citation>
    <scope>NUCLEOTIDE SEQUENCE [LARGE SCALE GENOMIC DNA]</scope>
    <source>
        <strain evidence="2">ICMP 19430</strain>
    </source>
</reference>
<dbReference type="RefSeq" id="WP_378403436.1">
    <property type="nucleotide sequence ID" value="NZ_JBHTCS010000010.1"/>
</dbReference>
<evidence type="ECO:0000313" key="1">
    <source>
        <dbReference type="EMBL" id="MFC7447895.1"/>
    </source>
</evidence>
<proteinExistence type="predicted"/>
<evidence type="ECO:0000313" key="2">
    <source>
        <dbReference type="Proteomes" id="UP001596484"/>
    </source>
</evidence>
<dbReference type="EMBL" id="JBHTCS010000010">
    <property type="protein sequence ID" value="MFC7447895.1"/>
    <property type="molecule type" value="Genomic_DNA"/>
</dbReference>
<comment type="caution">
    <text evidence="1">The sequence shown here is derived from an EMBL/GenBank/DDBJ whole genome shotgun (WGS) entry which is preliminary data.</text>
</comment>
<accession>A0ABW2RVY1</accession>
<dbReference type="Proteomes" id="UP001596484">
    <property type="component" value="Unassembled WGS sequence"/>
</dbReference>